<dbReference type="PANTHER" id="PTHR35561">
    <property type="entry name" value="RNA 2',3'-CYCLIC PHOSPHODIESTERASE"/>
    <property type="match status" value="1"/>
</dbReference>
<keyword evidence="3" id="KW-0436">Ligase</keyword>
<dbReference type="GO" id="GO:0004113">
    <property type="term" value="F:2',3'-cyclic-nucleotide 3'-phosphodiesterase activity"/>
    <property type="evidence" value="ECO:0007669"/>
    <property type="project" value="InterPro"/>
</dbReference>
<keyword evidence="1 2" id="KW-0378">Hydrolase</keyword>
<name>A0A085VZ57_9BACT</name>
<reference evidence="3 4" key="1">
    <citation type="submission" date="2014-04" db="EMBL/GenBank/DDBJ databases">
        <title>Genome assembly of Hyalangium minutum DSM 14724.</title>
        <authorList>
            <person name="Sharma G."/>
            <person name="Subramanian S."/>
        </authorList>
    </citation>
    <scope>NUCLEOTIDE SEQUENCE [LARGE SCALE GENOMIC DNA]</scope>
    <source>
        <strain evidence="3 4">DSM 14724</strain>
    </source>
</reference>
<dbReference type="RefSeq" id="WP_044198644.1">
    <property type="nucleotide sequence ID" value="NZ_JMCB01000028.1"/>
</dbReference>
<dbReference type="NCBIfam" id="TIGR02258">
    <property type="entry name" value="2_5_ligase"/>
    <property type="match status" value="1"/>
</dbReference>
<dbReference type="Pfam" id="PF13563">
    <property type="entry name" value="2_5_RNA_ligase2"/>
    <property type="match status" value="1"/>
</dbReference>
<dbReference type="GO" id="GO:0016874">
    <property type="term" value="F:ligase activity"/>
    <property type="evidence" value="ECO:0007669"/>
    <property type="project" value="UniProtKB-KW"/>
</dbReference>
<gene>
    <name evidence="3" type="ORF">DB31_4633</name>
</gene>
<comment type="function">
    <text evidence="2">Hydrolyzes RNA 2',3'-cyclic phosphodiester to an RNA 2'-phosphomonoester.</text>
</comment>
<dbReference type="EMBL" id="JMCB01000028">
    <property type="protein sequence ID" value="KFE60720.1"/>
    <property type="molecule type" value="Genomic_DNA"/>
</dbReference>
<accession>A0A085VZ57</accession>
<keyword evidence="4" id="KW-1185">Reference proteome</keyword>
<dbReference type="InterPro" id="IPR009097">
    <property type="entry name" value="Cyclic_Pdiesterase"/>
</dbReference>
<comment type="caution">
    <text evidence="3">The sequence shown here is derived from an EMBL/GenBank/DDBJ whole genome shotgun (WGS) entry which is preliminary data.</text>
</comment>
<organism evidence="3 4">
    <name type="scientific">Hyalangium minutum</name>
    <dbReference type="NCBI Taxonomy" id="394096"/>
    <lineage>
        <taxon>Bacteria</taxon>
        <taxon>Pseudomonadati</taxon>
        <taxon>Myxococcota</taxon>
        <taxon>Myxococcia</taxon>
        <taxon>Myxococcales</taxon>
        <taxon>Cystobacterineae</taxon>
        <taxon>Archangiaceae</taxon>
        <taxon>Hyalangium</taxon>
    </lineage>
</organism>
<sequence length="184" mass="19889">MRLFTAVTLGSTIEAHAKTGLERLRPLAPKARWVNSDGFHLTLVFLGEVSEAQLPALGEALTPVSHHHTPFTLTVENGGTFGKPSHPHVLWADVKGDTAALGALQAEVAAVLEPLGFPREKRMYTAHLTLARAKDPKGDPAFLACKKALEGQHWGEGRVEHLVLFESKGGRYIPRLELPLAGAL</sequence>
<dbReference type="PANTHER" id="PTHR35561:SF1">
    <property type="entry name" value="RNA 2',3'-CYCLIC PHOSPHODIESTERASE"/>
    <property type="match status" value="1"/>
</dbReference>
<dbReference type="AlphaFoldDB" id="A0A085VZ57"/>
<dbReference type="PATRIC" id="fig|394096.3.peg.8365"/>
<dbReference type="STRING" id="394096.DB31_4633"/>
<evidence type="ECO:0000256" key="1">
    <source>
        <dbReference type="ARBA" id="ARBA00022801"/>
    </source>
</evidence>
<dbReference type="SUPFAM" id="SSF55144">
    <property type="entry name" value="LigT-like"/>
    <property type="match status" value="1"/>
</dbReference>
<feature type="short sequence motif" description="HXTX 2" evidence="2">
    <location>
        <begin position="127"/>
        <end position="130"/>
    </location>
</feature>
<dbReference type="GO" id="GO:0008664">
    <property type="term" value="F:RNA 2',3'-cyclic 3'-phosphodiesterase activity"/>
    <property type="evidence" value="ECO:0007669"/>
    <property type="project" value="UniProtKB-EC"/>
</dbReference>
<feature type="short sequence motif" description="HXTX 1" evidence="2">
    <location>
        <begin position="40"/>
        <end position="43"/>
    </location>
</feature>
<feature type="active site" description="Proton acceptor" evidence="2">
    <location>
        <position position="127"/>
    </location>
</feature>
<dbReference type="InterPro" id="IPR004175">
    <property type="entry name" value="RNA_CPDase"/>
</dbReference>
<evidence type="ECO:0000313" key="4">
    <source>
        <dbReference type="Proteomes" id="UP000028725"/>
    </source>
</evidence>
<dbReference type="OrthoDB" id="9793819at2"/>
<dbReference type="EC" id="3.1.4.58" evidence="2"/>
<dbReference type="HAMAP" id="MF_01940">
    <property type="entry name" value="RNA_CPDase"/>
    <property type="match status" value="1"/>
</dbReference>
<comment type="similarity">
    <text evidence="2">Belongs to the 2H phosphoesterase superfamily. ThpR family.</text>
</comment>
<evidence type="ECO:0000313" key="3">
    <source>
        <dbReference type="EMBL" id="KFE60720.1"/>
    </source>
</evidence>
<feature type="active site" description="Proton donor" evidence="2">
    <location>
        <position position="40"/>
    </location>
</feature>
<comment type="catalytic activity">
    <reaction evidence="2">
        <text>a 3'-end 2',3'-cyclophospho-ribonucleotide-RNA + H2O = a 3'-end 2'-phospho-ribonucleotide-RNA + H(+)</text>
        <dbReference type="Rhea" id="RHEA:11828"/>
        <dbReference type="Rhea" id="RHEA-COMP:10464"/>
        <dbReference type="Rhea" id="RHEA-COMP:17353"/>
        <dbReference type="ChEBI" id="CHEBI:15377"/>
        <dbReference type="ChEBI" id="CHEBI:15378"/>
        <dbReference type="ChEBI" id="CHEBI:83064"/>
        <dbReference type="ChEBI" id="CHEBI:173113"/>
        <dbReference type="EC" id="3.1.4.58"/>
    </reaction>
</comment>
<dbReference type="Gene3D" id="3.90.1140.10">
    <property type="entry name" value="Cyclic phosphodiesterase"/>
    <property type="match status" value="1"/>
</dbReference>
<proteinExistence type="inferred from homology"/>
<evidence type="ECO:0000256" key="2">
    <source>
        <dbReference type="HAMAP-Rule" id="MF_01940"/>
    </source>
</evidence>
<protein>
    <recommendedName>
        <fullName evidence="2">RNA 2',3'-cyclic phosphodiesterase</fullName>
        <shortName evidence="2">RNA 2',3'-CPDase</shortName>
        <ecNumber evidence="2">3.1.4.58</ecNumber>
    </recommendedName>
</protein>
<dbReference type="Proteomes" id="UP000028725">
    <property type="component" value="Unassembled WGS sequence"/>
</dbReference>